<dbReference type="Proteomes" id="UP000324222">
    <property type="component" value="Unassembled WGS sequence"/>
</dbReference>
<dbReference type="AlphaFoldDB" id="A0A5B7H8N4"/>
<proteinExistence type="predicted"/>
<organism evidence="1 2">
    <name type="scientific">Portunus trituberculatus</name>
    <name type="common">Swimming crab</name>
    <name type="synonym">Neptunus trituberculatus</name>
    <dbReference type="NCBI Taxonomy" id="210409"/>
    <lineage>
        <taxon>Eukaryota</taxon>
        <taxon>Metazoa</taxon>
        <taxon>Ecdysozoa</taxon>
        <taxon>Arthropoda</taxon>
        <taxon>Crustacea</taxon>
        <taxon>Multicrustacea</taxon>
        <taxon>Malacostraca</taxon>
        <taxon>Eumalacostraca</taxon>
        <taxon>Eucarida</taxon>
        <taxon>Decapoda</taxon>
        <taxon>Pleocyemata</taxon>
        <taxon>Brachyura</taxon>
        <taxon>Eubrachyura</taxon>
        <taxon>Portunoidea</taxon>
        <taxon>Portunidae</taxon>
        <taxon>Portuninae</taxon>
        <taxon>Portunus</taxon>
    </lineage>
</organism>
<keyword evidence="2" id="KW-1185">Reference proteome</keyword>
<name>A0A5B7H8N4_PORTR</name>
<sequence>MATPGRGRDFSPGRRYGWEVVAGIVGGGSRGCEREGRMSARDNLGTVTAVRGLRYRYTAAVLREMRVW</sequence>
<gene>
    <name evidence="1" type="ORF">E2C01_060208</name>
</gene>
<accession>A0A5B7H8N4</accession>
<reference evidence="1 2" key="1">
    <citation type="submission" date="2019-05" db="EMBL/GenBank/DDBJ databases">
        <title>Another draft genome of Portunus trituberculatus and its Hox gene families provides insights of decapod evolution.</title>
        <authorList>
            <person name="Jeong J.-H."/>
            <person name="Song I."/>
            <person name="Kim S."/>
            <person name="Choi T."/>
            <person name="Kim D."/>
            <person name="Ryu S."/>
            <person name="Kim W."/>
        </authorList>
    </citation>
    <scope>NUCLEOTIDE SEQUENCE [LARGE SCALE GENOMIC DNA]</scope>
    <source>
        <tissue evidence="1">Muscle</tissue>
    </source>
</reference>
<evidence type="ECO:0000313" key="1">
    <source>
        <dbReference type="EMBL" id="MPC66065.1"/>
    </source>
</evidence>
<evidence type="ECO:0000313" key="2">
    <source>
        <dbReference type="Proteomes" id="UP000324222"/>
    </source>
</evidence>
<dbReference type="EMBL" id="VSRR010024215">
    <property type="protein sequence ID" value="MPC66065.1"/>
    <property type="molecule type" value="Genomic_DNA"/>
</dbReference>
<protein>
    <submittedName>
        <fullName evidence="1">Uncharacterized protein</fullName>
    </submittedName>
</protein>
<comment type="caution">
    <text evidence="1">The sequence shown here is derived from an EMBL/GenBank/DDBJ whole genome shotgun (WGS) entry which is preliminary data.</text>
</comment>